<reference evidence="1 2" key="1">
    <citation type="submission" date="2020-05" db="EMBL/GenBank/DDBJ databases">
        <title>Bremerella alba sp. nov., a novel planctomycete isolated from the surface of the macroalga Fucus spiralis.</title>
        <authorList>
            <person name="Godinho O."/>
            <person name="Botelho R."/>
            <person name="Albuquerque L."/>
            <person name="Wiegand S."/>
            <person name="Da Costa M.S."/>
            <person name="Lobo-Da-Cunha A."/>
            <person name="Jogler C."/>
            <person name="Lage O.M."/>
        </authorList>
    </citation>
    <scope>NUCLEOTIDE SEQUENCE [LARGE SCALE GENOMIC DNA]</scope>
    <source>
        <strain evidence="1 2">FF15</strain>
    </source>
</reference>
<gene>
    <name evidence="1" type="ORF">HOV93_27850</name>
</gene>
<proteinExistence type="predicted"/>
<dbReference type="RefSeq" id="WP_207397031.1">
    <property type="nucleotide sequence ID" value="NZ_JABRWO010000007.1"/>
</dbReference>
<protein>
    <submittedName>
        <fullName evidence="1">Uncharacterized protein</fullName>
    </submittedName>
</protein>
<dbReference type="AlphaFoldDB" id="A0A7V8V5Z2"/>
<evidence type="ECO:0000313" key="1">
    <source>
        <dbReference type="EMBL" id="MBA2115602.1"/>
    </source>
</evidence>
<sequence>MPALTPLGAIKILSNKLQVQEFPECEDARALEAFLYLCARIKGLRSDAERQASYQEESLNQCRHEFEFIELVLVRLRTFLDLTRPLEPMEIVSAMSTLQFLARRLTVPYDDWDLDQRDSPDLAELCVELE</sequence>
<accession>A0A7V8V5Z2</accession>
<comment type="caution">
    <text evidence="1">The sequence shown here is derived from an EMBL/GenBank/DDBJ whole genome shotgun (WGS) entry which is preliminary data.</text>
</comment>
<keyword evidence="2" id="KW-1185">Reference proteome</keyword>
<name>A0A7V8V5Z2_9BACT</name>
<dbReference type="Proteomes" id="UP000551616">
    <property type="component" value="Unassembled WGS sequence"/>
</dbReference>
<dbReference type="EMBL" id="JABRWO010000007">
    <property type="protein sequence ID" value="MBA2115602.1"/>
    <property type="molecule type" value="Genomic_DNA"/>
</dbReference>
<evidence type="ECO:0000313" key="2">
    <source>
        <dbReference type="Proteomes" id="UP000551616"/>
    </source>
</evidence>
<organism evidence="1 2">
    <name type="scientific">Bremerella alba</name>
    <dbReference type="NCBI Taxonomy" id="980252"/>
    <lineage>
        <taxon>Bacteria</taxon>
        <taxon>Pseudomonadati</taxon>
        <taxon>Planctomycetota</taxon>
        <taxon>Planctomycetia</taxon>
        <taxon>Pirellulales</taxon>
        <taxon>Pirellulaceae</taxon>
        <taxon>Bremerella</taxon>
    </lineage>
</organism>